<reference evidence="1" key="1">
    <citation type="submission" date="2025-08" db="UniProtKB">
        <authorList>
            <consortium name="Ensembl"/>
        </authorList>
    </citation>
    <scope>IDENTIFICATION</scope>
</reference>
<dbReference type="AlphaFoldDB" id="A0A3Q2GR26"/>
<proteinExistence type="predicted"/>
<dbReference type="Proteomes" id="UP000265020">
    <property type="component" value="Unassembled WGS sequence"/>
</dbReference>
<evidence type="ECO:0000313" key="1">
    <source>
        <dbReference type="Ensembl" id="ENSCVAP00000032205.1"/>
    </source>
</evidence>
<name>A0A3Q2GR26_CYPVA</name>
<dbReference type="STRING" id="28743.ENSCVAP00000032205"/>
<organism evidence="1 2">
    <name type="scientific">Cyprinodon variegatus</name>
    <name type="common">Sheepshead minnow</name>
    <dbReference type="NCBI Taxonomy" id="28743"/>
    <lineage>
        <taxon>Eukaryota</taxon>
        <taxon>Metazoa</taxon>
        <taxon>Chordata</taxon>
        <taxon>Craniata</taxon>
        <taxon>Vertebrata</taxon>
        <taxon>Euteleostomi</taxon>
        <taxon>Actinopterygii</taxon>
        <taxon>Neopterygii</taxon>
        <taxon>Teleostei</taxon>
        <taxon>Neoteleostei</taxon>
        <taxon>Acanthomorphata</taxon>
        <taxon>Ovalentaria</taxon>
        <taxon>Atherinomorphae</taxon>
        <taxon>Cyprinodontiformes</taxon>
        <taxon>Cyprinodontidae</taxon>
        <taxon>Cyprinodon</taxon>
    </lineage>
</organism>
<sequence length="79" mass="9131">NPRNWFCECKATTSLQTCLTATFKSSDSRKEFVEDFVAMFAEADIPLEKMTKLHQFLKKHCKQGEFAPRPVPPPQIDLR</sequence>
<dbReference type="Ensembl" id="ENSCVAT00000027823.1">
    <property type="protein sequence ID" value="ENSCVAP00000032205.1"/>
    <property type="gene ID" value="ENSCVAG00000022070.1"/>
</dbReference>
<dbReference type="GeneTree" id="ENSGT00940000177189"/>
<protein>
    <submittedName>
        <fullName evidence="1">Uncharacterized protein</fullName>
    </submittedName>
</protein>
<keyword evidence="2" id="KW-1185">Reference proteome</keyword>
<evidence type="ECO:0000313" key="2">
    <source>
        <dbReference type="Proteomes" id="UP000265020"/>
    </source>
</evidence>
<accession>A0A3Q2GR26</accession>
<reference evidence="1" key="2">
    <citation type="submission" date="2025-09" db="UniProtKB">
        <authorList>
            <consortium name="Ensembl"/>
        </authorList>
    </citation>
    <scope>IDENTIFICATION</scope>
</reference>